<proteinExistence type="predicted"/>
<name>A0A0E9W6S9_ANGAN</name>
<dbReference type="EMBL" id="GBXM01022561">
    <property type="protein sequence ID" value="JAH86016.1"/>
    <property type="molecule type" value="Transcribed_RNA"/>
</dbReference>
<protein>
    <submittedName>
        <fullName evidence="2">Uncharacterized protein</fullName>
    </submittedName>
</protein>
<feature type="region of interest" description="Disordered" evidence="1">
    <location>
        <begin position="1"/>
        <end position="28"/>
    </location>
</feature>
<evidence type="ECO:0000313" key="2">
    <source>
        <dbReference type="EMBL" id="JAH86016.1"/>
    </source>
</evidence>
<sequence length="57" mass="6680">MSHQTFKGAKAVHHNEAEQGKKKHKQQKKLIHFSHSDRRNIQEFFLGQIHFGSGKKK</sequence>
<reference evidence="2" key="2">
    <citation type="journal article" date="2015" name="Fish Shellfish Immunol.">
        <title>Early steps in the European eel (Anguilla anguilla)-Vibrio vulnificus interaction in the gills: Role of the RtxA13 toxin.</title>
        <authorList>
            <person name="Callol A."/>
            <person name="Pajuelo D."/>
            <person name="Ebbesson L."/>
            <person name="Teles M."/>
            <person name="MacKenzie S."/>
            <person name="Amaro C."/>
        </authorList>
    </citation>
    <scope>NUCLEOTIDE SEQUENCE</scope>
</reference>
<organism evidence="2">
    <name type="scientific">Anguilla anguilla</name>
    <name type="common">European freshwater eel</name>
    <name type="synonym">Muraena anguilla</name>
    <dbReference type="NCBI Taxonomy" id="7936"/>
    <lineage>
        <taxon>Eukaryota</taxon>
        <taxon>Metazoa</taxon>
        <taxon>Chordata</taxon>
        <taxon>Craniata</taxon>
        <taxon>Vertebrata</taxon>
        <taxon>Euteleostomi</taxon>
        <taxon>Actinopterygii</taxon>
        <taxon>Neopterygii</taxon>
        <taxon>Teleostei</taxon>
        <taxon>Anguilliformes</taxon>
        <taxon>Anguillidae</taxon>
        <taxon>Anguilla</taxon>
    </lineage>
</organism>
<evidence type="ECO:0000256" key="1">
    <source>
        <dbReference type="SAM" id="MobiDB-lite"/>
    </source>
</evidence>
<reference evidence="2" key="1">
    <citation type="submission" date="2014-11" db="EMBL/GenBank/DDBJ databases">
        <authorList>
            <person name="Amaro Gonzalez C."/>
        </authorList>
    </citation>
    <scope>NUCLEOTIDE SEQUENCE</scope>
</reference>
<dbReference type="AlphaFoldDB" id="A0A0E9W6S9"/>
<accession>A0A0E9W6S9</accession>